<sequence length="67" mass="7574">MRIPSKSFQSLNLLMAASVLGNMSGLYAQREWVTPGRKALPDVERPFPEQDEDALWLSLEHAPALRH</sequence>
<evidence type="ECO:0000313" key="1">
    <source>
        <dbReference type="EMBL" id="MBB5189539.1"/>
    </source>
</evidence>
<keyword evidence="2" id="KW-1185">Reference proteome</keyword>
<gene>
    <name evidence="1" type="ORF">HNQ50_000249</name>
</gene>
<dbReference type="Proteomes" id="UP000543030">
    <property type="component" value="Unassembled WGS sequence"/>
</dbReference>
<dbReference type="EMBL" id="JACHHN010000001">
    <property type="protein sequence ID" value="MBB5189539.1"/>
    <property type="molecule type" value="Genomic_DNA"/>
</dbReference>
<comment type="caution">
    <text evidence="1">The sequence shown here is derived from an EMBL/GenBank/DDBJ whole genome shotgun (WGS) entry which is preliminary data.</text>
</comment>
<protein>
    <submittedName>
        <fullName evidence="1">Uncharacterized protein</fullName>
    </submittedName>
</protein>
<accession>A0A840R875</accession>
<proteinExistence type="predicted"/>
<evidence type="ECO:0000313" key="2">
    <source>
        <dbReference type="Proteomes" id="UP000543030"/>
    </source>
</evidence>
<name>A0A840R875_9NEIS</name>
<dbReference type="RefSeq" id="WP_184096741.1">
    <property type="nucleotide sequence ID" value="NZ_JACHHN010000001.1"/>
</dbReference>
<organism evidence="1 2">
    <name type="scientific">Silvimonas terrae</name>
    <dbReference type="NCBI Taxonomy" id="300266"/>
    <lineage>
        <taxon>Bacteria</taxon>
        <taxon>Pseudomonadati</taxon>
        <taxon>Pseudomonadota</taxon>
        <taxon>Betaproteobacteria</taxon>
        <taxon>Neisseriales</taxon>
        <taxon>Chitinibacteraceae</taxon>
        <taxon>Silvimonas</taxon>
    </lineage>
</organism>
<dbReference type="AlphaFoldDB" id="A0A840R875"/>
<reference evidence="1 2" key="1">
    <citation type="submission" date="2020-08" db="EMBL/GenBank/DDBJ databases">
        <title>Genomic Encyclopedia of Type Strains, Phase IV (KMG-IV): sequencing the most valuable type-strain genomes for metagenomic binning, comparative biology and taxonomic classification.</title>
        <authorList>
            <person name="Goeker M."/>
        </authorList>
    </citation>
    <scope>NUCLEOTIDE SEQUENCE [LARGE SCALE GENOMIC DNA]</scope>
    <source>
        <strain evidence="1 2">DSM 18233</strain>
    </source>
</reference>